<evidence type="ECO:0000313" key="3">
    <source>
        <dbReference type="EMBL" id="MDI5972792.1"/>
    </source>
</evidence>
<dbReference type="InterPro" id="IPR036457">
    <property type="entry name" value="PPM-type-like_dom_sf"/>
</dbReference>
<dbReference type="InterPro" id="IPR052016">
    <property type="entry name" value="Bact_Sigma-Reg"/>
</dbReference>
<organism evidence="3">
    <name type="scientific">Streptantibioticus silvisoli</name>
    <dbReference type="NCBI Taxonomy" id="2705255"/>
    <lineage>
        <taxon>Bacteria</taxon>
        <taxon>Bacillati</taxon>
        <taxon>Actinomycetota</taxon>
        <taxon>Actinomycetes</taxon>
        <taxon>Kitasatosporales</taxon>
        <taxon>Streptomycetaceae</taxon>
        <taxon>Streptantibioticus</taxon>
    </lineage>
</organism>
<feature type="domain" description="PPM-type phosphatase" evidence="2">
    <location>
        <begin position="1"/>
        <end position="89"/>
    </location>
</feature>
<dbReference type="Gene3D" id="3.60.40.10">
    <property type="entry name" value="PPM-type phosphatase domain"/>
    <property type="match status" value="1"/>
</dbReference>
<dbReference type="GO" id="GO:0016791">
    <property type="term" value="F:phosphatase activity"/>
    <property type="evidence" value="ECO:0007669"/>
    <property type="project" value="TreeGrafter"/>
</dbReference>
<comment type="caution">
    <text evidence="3">The sequence shown here is derived from an EMBL/GenBank/DDBJ whole genome shotgun (WGS) entry which is preliminary data.</text>
</comment>
<dbReference type="InterPro" id="IPR001932">
    <property type="entry name" value="PPM-type_phosphatase-like_dom"/>
</dbReference>
<feature type="non-terminal residue" evidence="3">
    <location>
        <position position="1"/>
    </location>
</feature>
<dbReference type="RefSeq" id="WP_271318632.1">
    <property type="nucleotide sequence ID" value="NZ_JABXJJ020000037.1"/>
</dbReference>
<proteinExistence type="predicted"/>
<dbReference type="Pfam" id="PF07228">
    <property type="entry name" value="SpoIIE"/>
    <property type="match status" value="1"/>
</dbReference>
<dbReference type="EMBL" id="JABXJJ020000037">
    <property type="protein sequence ID" value="MDI5972792.1"/>
    <property type="molecule type" value="Genomic_DNA"/>
</dbReference>
<name>A0AA90KB32_9ACTN</name>
<protein>
    <submittedName>
        <fullName evidence="3">SpoIIE family protein phosphatase</fullName>
    </submittedName>
</protein>
<evidence type="ECO:0000256" key="1">
    <source>
        <dbReference type="ARBA" id="ARBA00022801"/>
    </source>
</evidence>
<keyword evidence="1" id="KW-0378">Hydrolase</keyword>
<evidence type="ECO:0000259" key="2">
    <source>
        <dbReference type="Pfam" id="PF07228"/>
    </source>
</evidence>
<sequence length="123" mass="12746">GDVCGKGPQAAAVTSLTRYTLRAAALHNPDPVEVLTTLNTVLNQRYSSGDTRYCTAIHGTLIRRDFGFAVDLASGGHPLAPVRRSDGGAPPGPLDSFRDGLCDDTALLGLGMPAPGLTDDDLA</sequence>
<dbReference type="PANTHER" id="PTHR43156:SF2">
    <property type="entry name" value="STAGE II SPORULATION PROTEIN E"/>
    <property type="match status" value="1"/>
</dbReference>
<gene>
    <name evidence="3" type="ORF">POF50_026200</name>
</gene>
<dbReference type="AlphaFoldDB" id="A0AA90KB32"/>
<accession>A0AA90KB32</accession>
<reference evidence="3" key="1">
    <citation type="submission" date="2023-05" db="EMBL/GenBank/DDBJ databases">
        <title>Streptantibioticus silvisoli sp. nov., acidotolerant actinomycetes 1 from pine litter.</title>
        <authorList>
            <person name="Swiecimska M."/>
            <person name="Golinska P."/>
            <person name="Sangal V."/>
            <person name="Wachnowicz B."/>
            <person name="Goodfellow M."/>
        </authorList>
    </citation>
    <scope>NUCLEOTIDE SEQUENCE</scope>
    <source>
        <strain evidence="3">SL13</strain>
    </source>
</reference>
<dbReference type="PANTHER" id="PTHR43156">
    <property type="entry name" value="STAGE II SPORULATION PROTEIN E-RELATED"/>
    <property type="match status" value="1"/>
</dbReference>